<dbReference type="RefSeq" id="XP_056472582.1">
    <property type="nucleotide sequence ID" value="XM_056621776.1"/>
</dbReference>
<keyword evidence="4 5" id="KW-0472">Membrane</keyword>
<sequence length="343" mass="39393">MLCGVQVGVGRDADGFKSPETSYTIRYPEFSTDYERWSVRQTGVYHQYDMITHQGTWVLFNPTPKSQAHCKIAEMMRGQQKEALGDPFWLHSVLFSTYLPAWRMYFADLEARFLDISTPVFGTNIEEPLGLGFNELQSLTQLISRLHVSTANLDSALNLIDECSELYKSHSQPVEAQNGYHTLKNISRQCRSNAQNAKQLEKRINSISQLLTDTVLFRDQVVAKEQNQNMIQLNKSAVFITTLTLLYLPASFIATFFGMNFFDMDKESNSIIVTPMIWIFVVSTVVLTGATFSIYHWLLNHDGKMYQRLMPKFIAFPRWSTQTLRMSLTDVSNRDVEMHAYQA</sequence>
<keyword evidence="3 5" id="KW-1133">Transmembrane helix</keyword>
<dbReference type="OrthoDB" id="5396681at2759"/>
<organism evidence="7 8">
    <name type="scientific">Penicillium argentinense</name>
    <dbReference type="NCBI Taxonomy" id="1131581"/>
    <lineage>
        <taxon>Eukaryota</taxon>
        <taxon>Fungi</taxon>
        <taxon>Dikarya</taxon>
        <taxon>Ascomycota</taxon>
        <taxon>Pezizomycotina</taxon>
        <taxon>Eurotiomycetes</taxon>
        <taxon>Eurotiomycetidae</taxon>
        <taxon>Eurotiales</taxon>
        <taxon>Aspergillaceae</taxon>
        <taxon>Penicillium</taxon>
    </lineage>
</organism>
<evidence type="ECO:0000313" key="8">
    <source>
        <dbReference type="Proteomes" id="UP001149074"/>
    </source>
</evidence>
<dbReference type="GO" id="GO:0046873">
    <property type="term" value="F:metal ion transmembrane transporter activity"/>
    <property type="evidence" value="ECO:0007669"/>
    <property type="project" value="InterPro"/>
</dbReference>
<accession>A0A9W9K2U4</accession>
<evidence type="ECO:0000256" key="2">
    <source>
        <dbReference type="ARBA" id="ARBA00022692"/>
    </source>
</evidence>
<dbReference type="EMBL" id="JAPQKI010000009">
    <property type="protein sequence ID" value="KAJ5090601.1"/>
    <property type="molecule type" value="Genomic_DNA"/>
</dbReference>
<feature type="transmembrane region" description="Helical" evidence="5">
    <location>
        <begin position="237"/>
        <end position="257"/>
    </location>
</feature>
<keyword evidence="2 5" id="KW-0812">Transmembrane</keyword>
<evidence type="ECO:0000256" key="4">
    <source>
        <dbReference type="ARBA" id="ARBA00023136"/>
    </source>
</evidence>
<dbReference type="GO" id="GO:0016020">
    <property type="term" value="C:membrane"/>
    <property type="evidence" value="ECO:0007669"/>
    <property type="project" value="UniProtKB-SubCell"/>
</dbReference>
<gene>
    <name evidence="7" type="ORF">N7532_009285</name>
</gene>
<dbReference type="InterPro" id="IPR045863">
    <property type="entry name" value="CorA_TM1_TM2"/>
</dbReference>
<evidence type="ECO:0000259" key="6">
    <source>
        <dbReference type="Pfam" id="PF26616"/>
    </source>
</evidence>
<comment type="caution">
    <text evidence="7">The sequence shown here is derived from an EMBL/GenBank/DDBJ whole genome shotgun (WGS) entry which is preliminary data.</text>
</comment>
<dbReference type="Gene3D" id="1.20.58.340">
    <property type="entry name" value="Magnesium transport protein CorA, transmembrane region"/>
    <property type="match status" value="1"/>
</dbReference>
<dbReference type="InterPro" id="IPR058257">
    <property type="entry name" value="CorA-like_dom"/>
</dbReference>
<dbReference type="Pfam" id="PF01544">
    <property type="entry name" value="CorA"/>
    <property type="match status" value="1"/>
</dbReference>
<feature type="domain" description="CorA-like transporter" evidence="6">
    <location>
        <begin position="21"/>
        <end position="116"/>
    </location>
</feature>
<evidence type="ECO:0000256" key="1">
    <source>
        <dbReference type="ARBA" id="ARBA00004141"/>
    </source>
</evidence>
<protein>
    <submittedName>
        <fullName evidence="7">Mg2+ transporter protein CorA-like/Zinc transport protein ZntB</fullName>
    </submittedName>
</protein>
<evidence type="ECO:0000256" key="3">
    <source>
        <dbReference type="ARBA" id="ARBA00022989"/>
    </source>
</evidence>
<feature type="transmembrane region" description="Helical" evidence="5">
    <location>
        <begin position="277"/>
        <end position="298"/>
    </location>
</feature>
<comment type="subcellular location">
    <subcellularLocation>
        <location evidence="1">Membrane</location>
        <topology evidence="1">Multi-pass membrane protein</topology>
    </subcellularLocation>
</comment>
<evidence type="ECO:0000313" key="7">
    <source>
        <dbReference type="EMBL" id="KAJ5090601.1"/>
    </source>
</evidence>
<dbReference type="Proteomes" id="UP001149074">
    <property type="component" value="Unassembled WGS sequence"/>
</dbReference>
<dbReference type="GeneID" id="81360755"/>
<reference evidence="7" key="1">
    <citation type="submission" date="2022-11" db="EMBL/GenBank/DDBJ databases">
        <authorList>
            <person name="Petersen C."/>
        </authorList>
    </citation>
    <scope>NUCLEOTIDE SEQUENCE</scope>
    <source>
        <strain evidence="7">IBT 30761</strain>
    </source>
</reference>
<dbReference type="SUPFAM" id="SSF144083">
    <property type="entry name" value="Magnesium transport protein CorA, transmembrane region"/>
    <property type="match status" value="1"/>
</dbReference>
<dbReference type="InterPro" id="IPR002523">
    <property type="entry name" value="MgTranspt_CorA/ZnTranspt_ZntB"/>
</dbReference>
<proteinExistence type="predicted"/>
<evidence type="ECO:0000256" key="5">
    <source>
        <dbReference type="SAM" id="Phobius"/>
    </source>
</evidence>
<keyword evidence="8" id="KW-1185">Reference proteome</keyword>
<name>A0A9W9K2U4_9EURO</name>
<reference evidence="7" key="2">
    <citation type="journal article" date="2023" name="IMA Fungus">
        <title>Comparative genomic study of the Penicillium genus elucidates a diverse pangenome and 15 lateral gene transfer events.</title>
        <authorList>
            <person name="Petersen C."/>
            <person name="Sorensen T."/>
            <person name="Nielsen M.R."/>
            <person name="Sondergaard T.E."/>
            <person name="Sorensen J.L."/>
            <person name="Fitzpatrick D.A."/>
            <person name="Frisvad J.C."/>
            <person name="Nielsen K.L."/>
        </authorList>
    </citation>
    <scope>NUCLEOTIDE SEQUENCE</scope>
    <source>
        <strain evidence="7">IBT 30761</strain>
    </source>
</reference>
<dbReference type="Pfam" id="PF26616">
    <property type="entry name" value="CorA-like"/>
    <property type="match status" value="1"/>
</dbReference>
<dbReference type="AlphaFoldDB" id="A0A9W9K2U4"/>